<dbReference type="OrthoDB" id="9813426at2"/>
<evidence type="ECO:0000256" key="3">
    <source>
        <dbReference type="ARBA" id="ARBA00022475"/>
    </source>
</evidence>
<feature type="transmembrane region" description="Helical" evidence="7">
    <location>
        <begin position="128"/>
        <end position="147"/>
    </location>
</feature>
<dbReference type="eggNOG" id="COG0586">
    <property type="taxonomic scope" value="Bacteria"/>
</dbReference>
<keyword evidence="6 7" id="KW-0472">Membrane</keyword>
<dbReference type="STRING" id="1000565.METUNv1_02549"/>
<feature type="domain" description="VTT" evidence="8">
    <location>
        <begin position="49"/>
        <end position="174"/>
    </location>
</feature>
<feature type="transmembrane region" description="Helical" evidence="7">
    <location>
        <begin position="27"/>
        <end position="49"/>
    </location>
</feature>
<dbReference type="EMBL" id="AFHG01000052">
    <property type="protein sequence ID" value="EGK71162.1"/>
    <property type="molecule type" value="Genomic_DNA"/>
</dbReference>
<evidence type="ECO:0000313" key="9">
    <source>
        <dbReference type="EMBL" id="EGK71162.1"/>
    </source>
</evidence>
<feature type="transmembrane region" description="Helical" evidence="7">
    <location>
        <begin position="154"/>
        <end position="176"/>
    </location>
</feature>
<dbReference type="RefSeq" id="WP_008062225.1">
    <property type="nucleotide sequence ID" value="NZ_AFHG01000052.1"/>
</dbReference>
<protein>
    <submittedName>
        <fullName evidence="9">Protein DedA</fullName>
    </submittedName>
</protein>
<dbReference type="InterPro" id="IPR032816">
    <property type="entry name" value="VTT_dom"/>
</dbReference>
<keyword evidence="10" id="KW-1185">Reference proteome</keyword>
<accession>F5RE31</accession>
<evidence type="ECO:0000256" key="6">
    <source>
        <dbReference type="ARBA" id="ARBA00023136"/>
    </source>
</evidence>
<dbReference type="Pfam" id="PF09335">
    <property type="entry name" value="VTT_dom"/>
    <property type="match status" value="1"/>
</dbReference>
<evidence type="ECO:0000313" key="10">
    <source>
        <dbReference type="Proteomes" id="UP000005019"/>
    </source>
</evidence>
<keyword evidence="4 7" id="KW-0812">Transmembrane</keyword>
<proteinExistence type="inferred from homology"/>
<dbReference type="NCBIfam" id="NF008102">
    <property type="entry name" value="PRK10847.1"/>
    <property type="match status" value="1"/>
</dbReference>
<keyword evidence="3 7" id="KW-1003">Cell membrane</keyword>
<gene>
    <name evidence="9" type="ORF">METUNv1_02549</name>
</gene>
<comment type="similarity">
    <text evidence="2 7">Belongs to the DedA family.</text>
</comment>
<evidence type="ECO:0000259" key="8">
    <source>
        <dbReference type="Pfam" id="PF09335"/>
    </source>
</evidence>
<dbReference type="InterPro" id="IPR058127">
    <property type="entry name" value="DedA"/>
</dbReference>
<dbReference type="AlphaFoldDB" id="F5RE31"/>
<dbReference type="GO" id="GO:0005886">
    <property type="term" value="C:plasma membrane"/>
    <property type="evidence" value="ECO:0007669"/>
    <property type="project" value="UniProtKB-SubCell"/>
</dbReference>
<feature type="transmembrane region" description="Helical" evidence="7">
    <location>
        <begin position="56"/>
        <end position="82"/>
    </location>
</feature>
<evidence type="ECO:0000256" key="4">
    <source>
        <dbReference type="ARBA" id="ARBA00022692"/>
    </source>
</evidence>
<feature type="transmembrane region" description="Helical" evidence="7">
    <location>
        <begin position="188"/>
        <end position="206"/>
    </location>
</feature>
<name>F5RE31_METUF</name>
<sequence>MELLATFIDLMLHLDKHLAMLVAHYGAWVYAILFIIVFCETGLVVTPFLPGDSLLFVAGALAAAGGMHIGLLIVLLVIAAVLGDAVNYSIGAWFGPKVFRWENSRFFNREAFDRTHAFYEKHGGKTVIIARFMPLIRTFAPFVAGVAQMSYARFALFNVTGAVIWVVSLSLAGYWLGNQPWVKQNLTLVILAIIAISLAPLAVAWVKSKLAAKAAPDRAA</sequence>
<comment type="subcellular location">
    <subcellularLocation>
        <location evidence="1 7">Cell membrane</location>
        <topology evidence="1 7">Multi-pass membrane protein</topology>
    </subcellularLocation>
</comment>
<dbReference type="Proteomes" id="UP000005019">
    <property type="component" value="Unassembled WGS sequence"/>
</dbReference>
<dbReference type="PANTHER" id="PTHR30353">
    <property type="entry name" value="INNER MEMBRANE PROTEIN DEDA-RELATED"/>
    <property type="match status" value="1"/>
</dbReference>
<keyword evidence="5 7" id="KW-1133">Transmembrane helix</keyword>
<evidence type="ECO:0000256" key="7">
    <source>
        <dbReference type="RuleBase" id="RU367016"/>
    </source>
</evidence>
<dbReference type="PANTHER" id="PTHR30353:SF0">
    <property type="entry name" value="TRANSMEMBRANE PROTEIN"/>
    <property type="match status" value="1"/>
</dbReference>
<reference evidence="9 10" key="1">
    <citation type="journal article" date="2011" name="J. Bacteriol.">
        <title>Genome sequence of Methyloversatilis universalis FAM5T, a methylotrophic representative of the order Rhodocyclales.</title>
        <authorList>
            <person name="Kittichotirat W."/>
            <person name="Good N.M."/>
            <person name="Hall R."/>
            <person name="Bringel F."/>
            <person name="Lajus A."/>
            <person name="Medigue C."/>
            <person name="Smalley N.E."/>
            <person name="Beck D."/>
            <person name="Bumgarner R."/>
            <person name="Vuilleumier S."/>
            <person name="Kalyuzhnaya M.G."/>
        </authorList>
    </citation>
    <scope>NUCLEOTIDE SEQUENCE [LARGE SCALE GENOMIC DNA]</scope>
    <source>
        <strain evidence="10">ATCC BAA-1314 / JCM 13912 / FAM5</strain>
    </source>
</reference>
<evidence type="ECO:0000256" key="1">
    <source>
        <dbReference type="ARBA" id="ARBA00004651"/>
    </source>
</evidence>
<dbReference type="InterPro" id="IPR032818">
    <property type="entry name" value="DedA-like"/>
</dbReference>
<evidence type="ECO:0000256" key="2">
    <source>
        <dbReference type="ARBA" id="ARBA00010792"/>
    </source>
</evidence>
<evidence type="ECO:0000256" key="5">
    <source>
        <dbReference type="ARBA" id="ARBA00022989"/>
    </source>
</evidence>
<organism evidence="9 10">
    <name type="scientific">Methyloversatilis universalis (strain ATCC BAA-1314 / DSM 25237 / JCM 13912 / CCUG 52030 / FAM5)</name>
    <dbReference type="NCBI Taxonomy" id="1000565"/>
    <lineage>
        <taxon>Bacteria</taxon>
        <taxon>Pseudomonadati</taxon>
        <taxon>Pseudomonadota</taxon>
        <taxon>Betaproteobacteria</taxon>
        <taxon>Nitrosomonadales</taxon>
        <taxon>Sterolibacteriaceae</taxon>
        <taxon>Methyloversatilis</taxon>
    </lineage>
</organism>
<comment type="caution">
    <text evidence="9">The sequence shown here is derived from an EMBL/GenBank/DDBJ whole genome shotgun (WGS) entry which is preliminary data.</text>
</comment>